<feature type="disulfide bond" evidence="1">
    <location>
        <begin position="1312"/>
        <end position="1322"/>
    </location>
</feature>
<feature type="region of interest" description="Disordered" evidence="2">
    <location>
        <begin position="1995"/>
        <end position="2017"/>
    </location>
</feature>
<dbReference type="SMART" id="SM00181">
    <property type="entry name" value="EGF"/>
    <property type="match status" value="3"/>
</dbReference>
<feature type="region of interest" description="Disordered" evidence="2">
    <location>
        <begin position="3516"/>
        <end position="3558"/>
    </location>
</feature>
<dbReference type="Gene3D" id="2.10.25.10">
    <property type="entry name" value="Laminin"/>
    <property type="match status" value="1"/>
</dbReference>
<protein>
    <recommendedName>
        <fullName evidence="3">EGF-like domain-containing protein</fullName>
    </recommendedName>
</protein>
<dbReference type="PROSITE" id="PS00022">
    <property type="entry name" value="EGF_1"/>
    <property type="match status" value="2"/>
</dbReference>
<accession>A0AAD3HMG0</accession>
<feature type="compositionally biased region" description="Low complexity" evidence="2">
    <location>
        <begin position="3421"/>
        <end position="3439"/>
    </location>
</feature>
<evidence type="ECO:0000313" key="4">
    <source>
        <dbReference type="EMBL" id="GFR45710.1"/>
    </source>
</evidence>
<feature type="compositionally biased region" description="Pro residues" evidence="2">
    <location>
        <begin position="2388"/>
        <end position="2400"/>
    </location>
</feature>
<dbReference type="InterPro" id="IPR052485">
    <property type="entry name" value="MEGF_diff_regulators"/>
</dbReference>
<evidence type="ECO:0000256" key="1">
    <source>
        <dbReference type="PROSITE-ProRule" id="PRU00076"/>
    </source>
</evidence>
<feature type="region of interest" description="Disordered" evidence="2">
    <location>
        <begin position="2384"/>
        <end position="2499"/>
    </location>
</feature>
<keyword evidence="1" id="KW-0245">EGF-like domain</keyword>
<dbReference type="PANTHER" id="PTHR24052">
    <property type="entry name" value="DELTA-RELATED"/>
    <property type="match status" value="1"/>
</dbReference>
<comment type="caution">
    <text evidence="1">Lacks conserved residue(s) required for the propagation of feature annotation.</text>
</comment>
<keyword evidence="5" id="KW-1185">Reference proteome</keyword>
<dbReference type="Proteomes" id="UP001054857">
    <property type="component" value="Unassembled WGS sequence"/>
</dbReference>
<evidence type="ECO:0000313" key="5">
    <source>
        <dbReference type="Proteomes" id="UP001054857"/>
    </source>
</evidence>
<feature type="domain" description="EGF-like" evidence="3">
    <location>
        <begin position="1308"/>
        <end position="1340"/>
    </location>
</feature>
<name>A0AAD3HMG0_9CHLO</name>
<dbReference type="EMBL" id="BMAR01000010">
    <property type="protein sequence ID" value="GFR45710.1"/>
    <property type="molecule type" value="Genomic_DNA"/>
</dbReference>
<reference evidence="4 5" key="1">
    <citation type="journal article" date="2021" name="Sci. Rep.">
        <title>Genome sequencing of the multicellular alga Astrephomene provides insights into convergent evolution of germ-soma differentiation.</title>
        <authorList>
            <person name="Yamashita S."/>
            <person name="Yamamoto K."/>
            <person name="Matsuzaki R."/>
            <person name="Suzuki S."/>
            <person name="Yamaguchi H."/>
            <person name="Hirooka S."/>
            <person name="Minakuchi Y."/>
            <person name="Miyagishima S."/>
            <person name="Kawachi M."/>
            <person name="Toyoda A."/>
            <person name="Nozaki H."/>
        </authorList>
    </citation>
    <scope>NUCLEOTIDE SEQUENCE [LARGE SCALE GENOMIC DNA]</scope>
    <source>
        <strain evidence="4 5">NIES-4017</strain>
    </source>
</reference>
<organism evidence="4 5">
    <name type="scientific">Astrephomene gubernaculifera</name>
    <dbReference type="NCBI Taxonomy" id="47775"/>
    <lineage>
        <taxon>Eukaryota</taxon>
        <taxon>Viridiplantae</taxon>
        <taxon>Chlorophyta</taxon>
        <taxon>core chlorophytes</taxon>
        <taxon>Chlorophyceae</taxon>
        <taxon>CS clade</taxon>
        <taxon>Chlamydomonadales</taxon>
        <taxon>Astrephomenaceae</taxon>
        <taxon>Astrephomene</taxon>
    </lineage>
</organism>
<feature type="domain" description="EGF-like" evidence="3">
    <location>
        <begin position="1226"/>
        <end position="1261"/>
    </location>
</feature>
<evidence type="ECO:0000259" key="3">
    <source>
        <dbReference type="PROSITE" id="PS50026"/>
    </source>
</evidence>
<dbReference type="PRINTS" id="PR01217">
    <property type="entry name" value="PRICHEXTENSN"/>
</dbReference>
<dbReference type="PROSITE" id="PS50026">
    <property type="entry name" value="EGF_3"/>
    <property type="match status" value="2"/>
</dbReference>
<proteinExistence type="predicted"/>
<feature type="compositionally biased region" description="Pro residues" evidence="2">
    <location>
        <begin position="2421"/>
        <end position="2438"/>
    </location>
</feature>
<evidence type="ECO:0000256" key="2">
    <source>
        <dbReference type="SAM" id="MobiDB-lite"/>
    </source>
</evidence>
<feature type="disulfide bond" evidence="1">
    <location>
        <begin position="1330"/>
        <end position="1339"/>
    </location>
</feature>
<dbReference type="CDD" id="cd00054">
    <property type="entry name" value="EGF_CA"/>
    <property type="match status" value="1"/>
</dbReference>
<comment type="caution">
    <text evidence="4">The sequence shown here is derived from an EMBL/GenBank/DDBJ whole genome shotgun (WGS) entry which is preliminary data.</text>
</comment>
<keyword evidence="1" id="KW-1015">Disulfide bond</keyword>
<feature type="disulfide bond" evidence="1">
    <location>
        <begin position="1251"/>
        <end position="1260"/>
    </location>
</feature>
<dbReference type="GO" id="GO:0016020">
    <property type="term" value="C:membrane"/>
    <property type="evidence" value="ECO:0007669"/>
    <property type="project" value="TreeGrafter"/>
</dbReference>
<feature type="compositionally biased region" description="Pro residues" evidence="2">
    <location>
        <begin position="2477"/>
        <end position="2498"/>
    </location>
</feature>
<dbReference type="InterPro" id="IPR000742">
    <property type="entry name" value="EGF"/>
</dbReference>
<feature type="non-terminal residue" evidence="4">
    <location>
        <position position="3558"/>
    </location>
</feature>
<gene>
    <name evidence="4" type="ORF">Agub_g7119</name>
</gene>
<dbReference type="PANTHER" id="PTHR24052:SF8">
    <property type="entry name" value="NIMROD A, ISOFORM E"/>
    <property type="match status" value="1"/>
</dbReference>
<feature type="region of interest" description="Disordered" evidence="2">
    <location>
        <begin position="3421"/>
        <end position="3441"/>
    </location>
</feature>
<dbReference type="PROSITE" id="PS01186">
    <property type="entry name" value="EGF_2"/>
    <property type="match status" value="1"/>
</dbReference>
<sequence>MMMTGKISNDTKLWNSTWRRWLFGVVVVACVTTRFAASALTGLALPPLDVNAMQYGGSWASANSLVFTDLMKHSTFFGTGARSAGTNSTWGYLNPALITWRLDGYPAGLTPPNRTQWCVVTTIGQGGAYYPAGRYVLLYDGDGTVELEGDAASPPVSSTAGRQVVDVTPSSTGLRVRITASNASNPVLNIRIVPAALEATYATTSVFHQDFLAMLQGIPLLRFASWMRASWNPDSSRNAPRNWTARTTPTFSSQVRESDGVAVEHLVQLANTVNANMWISLPRAANDSDPYTYGMVSYIAANLAVGLSLTVEYGTDGPGWISSHLPTNTKLISAIARRVWAAAGRPASQLRIVEAVPGAVLLGNLWVNSGSDLSYIDAIAMPASFGGSSHFGWNFDNPTGWSSGSYFATTRNLTLEYVLQVVRASVIASDVMHNKQFKILKSKGLPLLGYAAGPDMLGPLYGSRANLDHVIQNCGGTSVTWPCNLNTLYPPWTYSGGPSSISWANQAEYNATVNGILATNASIEASLETVLRQVRQHDSMYDMVLDSLWRWHYQMGGGDIVIDIARSAGSCTYAPGIRSGRYMPDECATNATAAAALIVGRPTDSPTYKALRTWLNATATDEGEDEAPNVGSLPRTLVNATLQAIAPPPKAQCDPSCVYGDCVDGECECWAGVTGDACETLGSASTPSACNQAVGVVLEGISDWSRSWTFVDVFKSSRAWIPQSFASGSAWSTGATIYLINSTDGPGGRTAVGYPSYLDTLQKVSTLVVRDLEGHVQGGWYTVLYDGKGLLDFSMSDVKDVQFVEAGYVRVRFSPSTDMNNGILVVLERTDPSDPLRNIRVITPGYEQAALWGGSSGATAGGNLTAAAATASVGRPFHPEFLAYLRPFGLLRFMEWMHANLEETKQPVEWEDRPRLEDRSYAVAPGGVPLELMIKLANTLGADPWFNLPYAASDDYIARFAAAVRDGLRPDLRVYVEYSNELWHTGFPGGQYAQRMGLAMNLTEEGSKWYGGATNEARLCFVGQRTANISKIWKSVWGTGANGNASRVVVVVSAQAVWPITSSKLLSCGGAASYIDALAIAPYFGSYNSSRDKNLTVFMNTTLPSQINDTLNYVAQHAAIAAKYGKTLVAYEAGQGMNGDGSSNDLAIQANRHPTMASLYRTYLRALAAANVSRVVHFSSIGVYSKYGSWGLMEAQDWDRRDAPKYQAVMEFINASKTCPLPSPPDPSTCPGHGNGCNDNGDCLPDGTCACYSGFSGPDCGTVAYTDVYNCGYRCTFDQGWCNVSTTYRTTRTWGCTCKPGLGGLACSLVACPNNCSWNGECLDQGVCSCYPGYKGADCSQDCGCGGHGRCAEDGSGGCMCDVGWRRAANGSTCEWDCSGCAPGTTCIGPGECGCSETCVYGTCFHGSCRCWAGFGGPACNISEADAAAAAGNGGGNGTGVDVVPRMNRGSLAGINLAGTAYYSSEWIWTNVMKSSSKWYTSNAADTSLENSFDTEVPLDLRPDGYPARLPPNTWAHKLMLRDLQFHAWPGRYVVLYDGDGRLDFNFDSRVVSRSKNRLEIIFTPTADLTCAATFTPYCTDNGMHLTLKATNPANPVRNIRIVPSGDGAAASAGGGGAGGAWEARVERAPFHPWFLKSVARYRVLRFMGWMSTNNDGGWVNATAQSGGAWAARTTPLRDSQARTFTGVALEHMIQLCNMVGADPWFNVHHLADDVFVTNMATLIRDTLRPDLKVYVEHSNEVWNSLFSQNAYAKQQGLALKLSNDSNVAAYRYHALRTTQIGSIFRTTFASAPGGGSSRIAVVLGGWGYLCSNGAGCGATVMKETLGWNSTASKVDYFGVTGYWSCGLGSNGATDVLLTVDAMIAKCNSTLNSTEAEAKALVTAAKSYGVPLILYEAGPSIVESAAISNSGQTAGLATKFVAVNRHPEMYRLYRSYLEAYRRAGLIAEGRPWMQFASTGLPSPYGSWGLQEYTGQPASDAPKYRAIMDWLDAQATSNATTSSPPPSPPPASSAAGNTTGAASKLLRPLCMSLRGAGGASGGVSGGAGGGGMYLGEGVLSGPPAVLLPAAGQVLVSGLTAAVRWSTAGWTNSASSSSAAVSISLWIDSDCATDPPPAAGATQQLQQRPTSQAIALVTASSSVAATGQYDWRVPLPSEVSSLAAALATAANGTTVNGGNATNGGGAAGVRRVARFFLRISDGVTTNYSEPFDIQPPFNYVTGNWSTCDCTTSPPQQRRDVTCIPSPSAVAVANSSILAALSAANSVAAISTLNVTLGVPPTPTPACGVFSNWNLTAPNIPGDPICQITTDGCRTYRTNNLGTWYYSNFKPVTDCTAQTSPWPLSAAAAAAPVSLSVCAALLAAAPPPATQACPAAACPTNWPAPLTSASPSPPPLPAPPRSPSPSAAPLASIPPPSLTSQASSPPPSPSSALPSPLPPKPASANNPTSAPPSPRPPSPSSALPSPSPPPSTSATNPTTAAPPSPKPPSPPRFPTPPPPAPYCTLSSTATAIANLNAGAATCSTTTSGQCDDGTVCTAVADCRRWSCDTVSQTLKQVACSALCLPRALTLTGASISDDGRSVVVTLSARPAALTRVAVGSVFDAASAALLGGGGALCSTTTSTTSGDAVLTVTLPANATIGAGQVLSLLPSGSALVGALNTSQSFTGSVKVASCNNCVSPRALLSGPSTLTASSSSSSTSSSSCQSTTGSLLAALLGRPTPTFDASQSTDPSGRTRWASVRWSVPSSYGTAAGRAVLQGAVDRTNALSDMNSRLRLSLLSSEEDALDEAVDFRLQVELTSWLGTAATATAGFSKPAAAVAAAAGVVPVVSIVGPAVQTARIGSALRLSAEVAGGGCKGLTLSWTWSSPSGWYGLPAAGKSGQQLVVAAPLPAVHGETISLRVTAAYINASTGASAGGSSASADVLLTVVGSAPIATLAGPSGDVPDDSTLVLNATGSYDPDDSSASLTFLWDCRRDDYPTPCFSSGDQGAFNGNGAVWTLPSGLLTSGRWYTFTVTVVKTVASGATPLNSSASVTFRPRSTTQAFPRGTLTRQCSAAACAVPHSADQDLTVLLQLSSPYDTSATAAGISVSWASAEASAVAGLTAVTTTNGTSYLLTVPAAVLPSTHSSISIAANMTVVATGVNGFAAITIALNGAPYCSLASANNSACLTVDLVNATFPTAAAKLTAVGWADSDSDTSGQQQLQYEFGVRQSSSVGSSSTSGTTTVDQIQQLGSATSATIIGLPQGVVQLYGCAIDASGSRTCGTVNVTVQPPPAGFDPTSSLAAVDVTALAQANDQQALFQAAYQMAQLMSIATTNDSSSSTSSSSTSSAVSELVANRTVALVQAILLGGALQDAQQAQQAIAAIASLAAGSASLLPDGAKDNLISAAKSAAQTLNSTTSATAATNFVTQLCQLLGVAMPTTTTTSNSTTSNSTSSNITTASGRRFRSLLDTSSSSSSSSSSAQARLQDLVSTSDQMGDALGRQAVSGGPYLAAGKTDVYASAAAIPPISAAAAGDVSAASMQISAGPNAAAAGSGSTSISSSSSASSNSTTRTTTGSH</sequence>
<feature type="compositionally biased region" description="Pro residues" evidence="2">
    <location>
        <begin position="2446"/>
        <end position="2468"/>
    </location>
</feature>